<accession>A0A941AZ82</accession>
<dbReference type="Proteomes" id="UP000677875">
    <property type="component" value="Unassembled WGS sequence"/>
</dbReference>
<organism evidence="2 3">
    <name type="scientific">Streptomyces tagetis</name>
    <dbReference type="NCBI Taxonomy" id="2820809"/>
    <lineage>
        <taxon>Bacteria</taxon>
        <taxon>Bacillati</taxon>
        <taxon>Actinomycetota</taxon>
        <taxon>Actinomycetes</taxon>
        <taxon>Kitasatosporales</taxon>
        <taxon>Streptomycetaceae</taxon>
        <taxon>Streptomyces</taxon>
    </lineage>
</organism>
<dbReference type="InterPro" id="IPR032710">
    <property type="entry name" value="NTF2-like_dom_sf"/>
</dbReference>
<sequence length="142" mass="15940">MSITTTTPELIRAGVEQFYARHMQLLDAGEAEAWARTFTEDGVFHLPGRPQPARGRAALAEGARRAHAERLDSGETHRHWHGMLDITPQDDGTVRVRCYALVFATPRGGEPRLHRSCVCEDVLVPSGAEWQVEHRRVTRDGF</sequence>
<keyword evidence="3" id="KW-1185">Reference proteome</keyword>
<dbReference type="AlphaFoldDB" id="A0A941AZ82"/>
<gene>
    <name evidence="2" type="ORF">J5Y05_00800</name>
</gene>
<dbReference type="RefSeq" id="WP_210867766.1">
    <property type="nucleotide sequence ID" value="NZ_JAGPNL010000001.1"/>
</dbReference>
<name>A0A941AZ82_9ACTN</name>
<dbReference type="EMBL" id="JAGPNL010000001">
    <property type="protein sequence ID" value="MBQ0825056.1"/>
    <property type="molecule type" value="Genomic_DNA"/>
</dbReference>
<feature type="domain" description="SnoaL-like" evidence="1">
    <location>
        <begin position="12"/>
        <end position="136"/>
    </location>
</feature>
<dbReference type="CDD" id="cd00531">
    <property type="entry name" value="NTF2_like"/>
    <property type="match status" value="1"/>
</dbReference>
<dbReference type="Pfam" id="PF13577">
    <property type="entry name" value="SnoaL_4"/>
    <property type="match status" value="1"/>
</dbReference>
<evidence type="ECO:0000313" key="3">
    <source>
        <dbReference type="Proteomes" id="UP000677875"/>
    </source>
</evidence>
<reference evidence="2" key="1">
    <citation type="submission" date="2021-04" db="EMBL/GenBank/DDBJ databases">
        <title>Genome seq and assembly of Streptomyces sp. RG38.</title>
        <authorList>
            <person name="Chhetri G."/>
        </authorList>
    </citation>
    <scope>NUCLEOTIDE SEQUENCE</scope>
    <source>
        <strain evidence="2">RG38</strain>
    </source>
</reference>
<dbReference type="SUPFAM" id="SSF54427">
    <property type="entry name" value="NTF2-like"/>
    <property type="match status" value="1"/>
</dbReference>
<proteinExistence type="predicted"/>
<dbReference type="Gene3D" id="3.10.450.50">
    <property type="match status" value="1"/>
</dbReference>
<dbReference type="InterPro" id="IPR037401">
    <property type="entry name" value="SnoaL-like"/>
</dbReference>
<evidence type="ECO:0000259" key="1">
    <source>
        <dbReference type="Pfam" id="PF13577"/>
    </source>
</evidence>
<comment type="caution">
    <text evidence="2">The sequence shown here is derived from an EMBL/GenBank/DDBJ whole genome shotgun (WGS) entry which is preliminary data.</text>
</comment>
<evidence type="ECO:0000313" key="2">
    <source>
        <dbReference type="EMBL" id="MBQ0825056.1"/>
    </source>
</evidence>
<protein>
    <submittedName>
        <fullName evidence="2">Nuclear transport factor 2 family protein</fullName>
    </submittedName>
</protein>